<evidence type="ECO:0000313" key="6">
    <source>
        <dbReference type="Proteomes" id="UP000593564"/>
    </source>
</evidence>
<dbReference type="PANTHER" id="PTHR16047">
    <property type="entry name" value="RFWD3 PROTEIN"/>
    <property type="match status" value="1"/>
</dbReference>
<dbReference type="Proteomes" id="UP000593564">
    <property type="component" value="Unassembled WGS sequence"/>
</dbReference>
<dbReference type="SUPFAM" id="SSF57850">
    <property type="entry name" value="RING/U-box"/>
    <property type="match status" value="1"/>
</dbReference>
<dbReference type="InterPro" id="IPR037381">
    <property type="entry name" value="RFWD3"/>
</dbReference>
<keyword evidence="1" id="KW-0479">Metal-binding</keyword>
<evidence type="ECO:0000313" key="5">
    <source>
        <dbReference type="EMBL" id="KAF5948021.1"/>
    </source>
</evidence>
<evidence type="ECO:0000259" key="4">
    <source>
        <dbReference type="PROSITE" id="PS50089"/>
    </source>
</evidence>
<proteinExistence type="predicted"/>
<sequence length="286" mass="31634">MANPFLSLTSHRETHIARMGRIRVSQTLPSAPDQPTPSDLPTAMLIDGEELQTGGIATVVNNEASPASSTNADTETEKKSCKKRDLSEYNLDGLSCPICMEPWKSQGDHQVCCLPCGHIYGMSCINRWIQHRGGYYAKCPQCNEKITLKDVRKLYASPVIVVDENSRKKVESLGAENKSLEAENRCLKTEKYCNAFLLSMQRANLLDIQDSLLKELRHLKEVDHPNSAPHARARIVVLATTVRTPVTGIDSPLKNKNNAATSGQKPNQNHSNATSKNLSSKVKVYH</sequence>
<evidence type="ECO:0000256" key="2">
    <source>
        <dbReference type="SAM" id="Coils"/>
    </source>
</evidence>
<dbReference type="GO" id="GO:0008270">
    <property type="term" value="F:zinc ion binding"/>
    <property type="evidence" value="ECO:0007669"/>
    <property type="project" value="UniProtKB-KW"/>
</dbReference>
<comment type="caution">
    <text evidence="5">The sequence shown here is derived from an EMBL/GenBank/DDBJ whole genome shotgun (WGS) entry which is preliminary data.</text>
</comment>
<name>A0A7J7H6Z0_CAMSI</name>
<dbReference type="AlphaFoldDB" id="A0A7J7H6Z0"/>
<feature type="domain" description="RING-type" evidence="4">
    <location>
        <begin position="96"/>
        <end position="143"/>
    </location>
</feature>
<dbReference type="Gene3D" id="3.30.40.10">
    <property type="entry name" value="Zinc/RING finger domain, C3HC4 (zinc finger)"/>
    <property type="match status" value="1"/>
</dbReference>
<keyword evidence="1" id="KW-0863">Zinc-finger</keyword>
<accession>A0A7J7H6Z0</accession>
<keyword evidence="6" id="KW-1185">Reference proteome</keyword>
<dbReference type="EMBL" id="JACBKZ010000006">
    <property type="protein sequence ID" value="KAF5948021.1"/>
    <property type="molecule type" value="Genomic_DNA"/>
</dbReference>
<protein>
    <recommendedName>
        <fullName evidence="4">RING-type domain-containing protein</fullName>
    </recommendedName>
</protein>
<dbReference type="GO" id="GO:0004842">
    <property type="term" value="F:ubiquitin-protein transferase activity"/>
    <property type="evidence" value="ECO:0007669"/>
    <property type="project" value="InterPro"/>
</dbReference>
<dbReference type="GO" id="GO:0005634">
    <property type="term" value="C:nucleus"/>
    <property type="evidence" value="ECO:0007669"/>
    <property type="project" value="InterPro"/>
</dbReference>
<dbReference type="PANTHER" id="PTHR16047:SF7">
    <property type="entry name" value="E3 UBIQUITIN-PROTEIN LIGASE RFWD3"/>
    <property type="match status" value="1"/>
</dbReference>
<dbReference type="InterPro" id="IPR013083">
    <property type="entry name" value="Znf_RING/FYVE/PHD"/>
</dbReference>
<reference evidence="5 6" key="2">
    <citation type="submission" date="2020-07" db="EMBL/GenBank/DDBJ databases">
        <title>Genome assembly of wild tea tree DASZ reveals pedigree and selection history of tea varieties.</title>
        <authorList>
            <person name="Zhang W."/>
        </authorList>
    </citation>
    <scope>NUCLEOTIDE SEQUENCE [LARGE SCALE GENOMIC DNA]</scope>
    <source>
        <strain evidence="6">cv. G240</strain>
        <tissue evidence="5">Leaf</tissue>
    </source>
</reference>
<evidence type="ECO:0000256" key="1">
    <source>
        <dbReference type="PROSITE-ProRule" id="PRU00175"/>
    </source>
</evidence>
<evidence type="ECO:0000256" key="3">
    <source>
        <dbReference type="SAM" id="MobiDB-lite"/>
    </source>
</evidence>
<dbReference type="PROSITE" id="PS50089">
    <property type="entry name" value="ZF_RING_2"/>
    <property type="match status" value="1"/>
</dbReference>
<keyword evidence="2" id="KW-0175">Coiled coil</keyword>
<feature type="compositionally biased region" description="Polar residues" evidence="3">
    <location>
        <begin position="254"/>
        <end position="280"/>
    </location>
</feature>
<dbReference type="GO" id="GO:0016567">
    <property type="term" value="P:protein ubiquitination"/>
    <property type="evidence" value="ECO:0007669"/>
    <property type="project" value="InterPro"/>
</dbReference>
<keyword evidence="1" id="KW-0862">Zinc</keyword>
<organism evidence="5 6">
    <name type="scientific">Camellia sinensis</name>
    <name type="common">Tea plant</name>
    <name type="synonym">Thea sinensis</name>
    <dbReference type="NCBI Taxonomy" id="4442"/>
    <lineage>
        <taxon>Eukaryota</taxon>
        <taxon>Viridiplantae</taxon>
        <taxon>Streptophyta</taxon>
        <taxon>Embryophyta</taxon>
        <taxon>Tracheophyta</taxon>
        <taxon>Spermatophyta</taxon>
        <taxon>Magnoliopsida</taxon>
        <taxon>eudicotyledons</taxon>
        <taxon>Gunneridae</taxon>
        <taxon>Pentapetalae</taxon>
        <taxon>asterids</taxon>
        <taxon>Ericales</taxon>
        <taxon>Theaceae</taxon>
        <taxon>Camellia</taxon>
    </lineage>
</organism>
<gene>
    <name evidence="5" type="ORF">HYC85_013978</name>
</gene>
<feature type="coiled-coil region" evidence="2">
    <location>
        <begin position="163"/>
        <end position="190"/>
    </location>
</feature>
<dbReference type="InterPro" id="IPR001841">
    <property type="entry name" value="Znf_RING"/>
</dbReference>
<reference evidence="6" key="1">
    <citation type="journal article" date="2020" name="Nat. Commun.">
        <title>Genome assembly of wild tea tree DASZ reveals pedigree and selection history of tea varieties.</title>
        <authorList>
            <person name="Zhang W."/>
            <person name="Zhang Y."/>
            <person name="Qiu H."/>
            <person name="Guo Y."/>
            <person name="Wan H."/>
            <person name="Zhang X."/>
            <person name="Scossa F."/>
            <person name="Alseekh S."/>
            <person name="Zhang Q."/>
            <person name="Wang P."/>
            <person name="Xu L."/>
            <person name="Schmidt M.H."/>
            <person name="Jia X."/>
            <person name="Li D."/>
            <person name="Zhu A."/>
            <person name="Guo F."/>
            <person name="Chen W."/>
            <person name="Ni D."/>
            <person name="Usadel B."/>
            <person name="Fernie A.R."/>
            <person name="Wen W."/>
        </authorList>
    </citation>
    <scope>NUCLEOTIDE SEQUENCE [LARGE SCALE GENOMIC DNA]</scope>
    <source>
        <strain evidence="6">cv. G240</strain>
    </source>
</reference>
<dbReference type="CDD" id="cd16450">
    <property type="entry name" value="mRING-C3HGC3_RFWD3"/>
    <property type="match status" value="1"/>
</dbReference>
<dbReference type="GO" id="GO:0036297">
    <property type="term" value="P:interstrand cross-link repair"/>
    <property type="evidence" value="ECO:0007669"/>
    <property type="project" value="InterPro"/>
</dbReference>
<feature type="region of interest" description="Disordered" evidence="3">
    <location>
        <begin position="247"/>
        <end position="286"/>
    </location>
</feature>
<dbReference type="SMART" id="SM00184">
    <property type="entry name" value="RING"/>
    <property type="match status" value="1"/>
</dbReference>
<dbReference type="Pfam" id="PF13639">
    <property type="entry name" value="zf-RING_2"/>
    <property type="match status" value="1"/>
</dbReference>